<protein>
    <submittedName>
        <fullName evidence="4">Cytochrome c heme lyase subunit CcmF</fullName>
    </submittedName>
</protein>
<dbReference type="Proteomes" id="UP000029227">
    <property type="component" value="Unassembled WGS sequence"/>
</dbReference>
<dbReference type="InterPro" id="IPR003567">
    <property type="entry name" value="Cyt_c_biogenesis"/>
</dbReference>
<reference evidence="4 5" key="1">
    <citation type="journal article" date="2014" name="Genome Announc.">
        <title>Draft Genome Sequences of Two Vibrionaceae Species, Vibrio ponticus C121 and Photobacterium aphoticum C119, Isolated as Coral Reef Microbiota.</title>
        <authorList>
            <person name="Al-saari N."/>
            <person name="Meirelles P.M."/>
            <person name="Mino S."/>
            <person name="Suda W."/>
            <person name="Oshima K."/>
            <person name="Hattori M."/>
            <person name="Ohkuma M."/>
            <person name="Thompson F.L."/>
            <person name="Gomez-Gil B."/>
            <person name="Sawabe T."/>
            <person name="Sawabe T."/>
        </authorList>
    </citation>
    <scope>NUCLEOTIDE SEQUENCE [LARGE SCALE GENOMIC DNA]</scope>
    <source>
        <strain evidence="4 5">JCM 19237</strain>
    </source>
</reference>
<dbReference type="GO" id="GO:0016829">
    <property type="term" value="F:lyase activity"/>
    <property type="evidence" value="ECO:0007669"/>
    <property type="project" value="UniProtKB-KW"/>
</dbReference>
<evidence type="ECO:0000313" key="5">
    <source>
        <dbReference type="Proteomes" id="UP000029227"/>
    </source>
</evidence>
<keyword evidence="3" id="KW-0472">Membrane</keyword>
<keyword evidence="2" id="KW-0201">Cytochrome c-type biogenesis</keyword>
<dbReference type="PANTHER" id="PTHR43653:SF1">
    <property type="entry name" value="CYTOCHROME C-TYPE BIOGENESIS PROTEIN CCMF"/>
    <property type="match status" value="1"/>
</dbReference>
<dbReference type="EMBL" id="BBMN01000032">
    <property type="protein sequence ID" value="GAL08766.1"/>
    <property type="molecule type" value="Genomic_DNA"/>
</dbReference>
<dbReference type="AlphaFoldDB" id="A0A090R0U7"/>
<feature type="transmembrane region" description="Helical" evidence="3">
    <location>
        <begin position="7"/>
        <end position="25"/>
    </location>
</feature>
<dbReference type="GO" id="GO:0017004">
    <property type="term" value="P:cytochrome complex assembly"/>
    <property type="evidence" value="ECO:0007669"/>
    <property type="project" value="UniProtKB-KW"/>
</dbReference>
<accession>A0A090R0U7</accession>
<comment type="caution">
    <text evidence="4">The sequence shown here is derived from an EMBL/GenBank/DDBJ whole genome shotgun (WGS) entry which is preliminary data.</text>
</comment>
<evidence type="ECO:0000256" key="3">
    <source>
        <dbReference type="SAM" id="Phobius"/>
    </source>
</evidence>
<comment type="similarity">
    <text evidence="1">Belongs to the CcmF/CycK/Ccl1/NrfE/CcsA family.</text>
</comment>
<dbReference type="GO" id="GO:0015232">
    <property type="term" value="F:heme transmembrane transporter activity"/>
    <property type="evidence" value="ECO:0007669"/>
    <property type="project" value="InterPro"/>
</dbReference>
<evidence type="ECO:0000313" key="4">
    <source>
        <dbReference type="EMBL" id="GAL08766.1"/>
    </source>
</evidence>
<dbReference type="eggNOG" id="COG1138">
    <property type="taxonomic scope" value="Bacteria"/>
</dbReference>
<proteinExistence type="inferred from homology"/>
<sequence length="90" mass="10320">MARPLTYGVFGMILVSFIILSWAFYTNDFTVAYVASNSNSLLPWYYRLSAVWGGHEGSLLLWVLIQLPGRLPLRCSRAVCHWNLWHVCCP</sequence>
<keyword evidence="4" id="KW-0456">Lyase</keyword>
<evidence type="ECO:0000256" key="1">
    <source>
        <dbReference type="ARBA" id="ARBA00009186"/>
    </source>
</evidence>
<dbReference type="GO" id="GO:0016020">
    <property type="term" value="C:membrane"/>
    <property type="evidence" value="ECO:0007669"/>
    <property type="project" value="InterPro"/>
</dbReference>
<keyword evidence="3" id="KW-1133">Transmembrane helix</keyword>
<organism evidence="4 5">
    <name type="scientific">Photobacterium aphoticum</name>
    <dbReference type="NCBI Taxonomy" id="754436"/>
    <lineage>
        <taxon>Bacteria</taxon>
        <taxon>Pseudomonadati</taxon>
        <taxon>Pseudomonadota</taxon>
        <taxon>Gammaproteobacteria</taxon>
        <taxon>Vibrionales</taxon>
        <taxon>Vibrionaceae</taxon>
        <taxon>Photobacterium</taxon>
    </lineage>
</organism>
<keyword evidence="3" id="KW-0812">Transmembrane</keyword>
<gene>
    <name evidence="4" type="ORF">JCM19237_394</name>
</gene>
<name>A0A090R0U7_9GAMM</name>
<dbReference type="PANTHER" id="PTHR43653">
    <property type="entry name" value="CYTOCHROME C ASSEMBLY PROTEIN-RELATED"/>
    <property type="match status" value="1"/>
</dbReference>
<evidence type="ECO:0000256" key="2">
    <source>
        <dbReference type="ARBA" id="ARBA00022748"/>
    </source>
</evidence>
<dbReference type="STRING" id="754436.JCM19237_394"/>